<evidence type="ECO:0000313" key="3">
    <source>
        <dbReference type="Proteomes" id="UP001596160"/>
    </source>
</evidence>
<keyword evidence="3" id="KW-1185">Reference proteome</keyword>
<feature type="region of interest" description="Disordered" evidence="1">
    <location>
        <begin position="188"/>
        <end position="213"/>
    </location>
</feature>
<dbReference type="RefSeq" id="WP_344479337.1">
    <property type="nucleotide sequence ID" value="NZ_BAAASB010000012.1"/>
</dbReference>
<dbReference type="Proteomes" id="UP001596160">
    <property type="component" value="Unassembled WGS sequence"/>
</dbReference>
<protein>
    <submittedName>
        <fullName evidence="2">Uncharacterized protein</fullName>
    </submittedName>
</protein>
<reference evidence="3" key="1">
    <citation type="journal article" date="2019" name="Int. J. Syst. Evol. Microbiol.">
        <title>The Global Catalogue of Microorganisms (GCM) 10K type strain sequencing project: providing services to taxonomists for standard genome sequencing and annotation.</title>
        <authorList>
            <consortium name="The Broad Institute Genomics Platform"/>
            <consortium name="The Broad Institute Genome Sequencing Center for Infectious Disease"/>
            <person name="Wu L."/>
            <person name="Ma J."/>
        </authorList>
    </citation>
    <scope>NUCLEOTIDE SEQUENCE [LARGE SCALE GENOMIC DNA]</scope>
    <source>
        <strain evidence="3">PCU 266</strain>
    </source>
</reference>
<name>A0ABW0AI64_9ACTN</name>
<comment type="caution">
    <text evidence="2">The sequence shown here is derived from an EMBL/GenBank/DDBJ whole genome shotgun (WGS) entry which is preliminary data.</text>
</comment>
<accession>A0ABW0AI64</accession>
<organism evidence="2 3">
    <name type="scientific">Streptomyces amakusaensis</name>
    <dbReference type="NCBI Taxonomy" id="67271"/>
    <lineage>
        <taxon>Bacteria</taxon>
        <taxon>Bacillati</taxon>
        <taxon>Actinomycetota</taxon>
        <taxon>Actinomycetes</taxon>
        <taxon>Kitasatosporales</taxon>
        <taxon>Streptomycetaceae</taxon>
        <taxon>Streptomyces</taxon>
    </lineage>
</organism>
<sequence>MDERLEAPLSRLDLWADEVIAGLDANEDIDRSLRGALRGGKPDLREENAARRADALRAAALGLNPAACAMAAGVSERLLLNWQRGDDAFAAAMTAAREMARTDDVARPADALNPAALRVLLSALRGGALHAPAAALVGMSGRALYRLRRESPEIAALVAAARRARPKKADRRRGAKYEQRYRLVRMEDGAVSPSVPARRGPEGERPGVVRGGR</sequence>
<evidence type="ECO:0000256" key="1">
    <source>
        <dbReference type="SAM" id="MobiDB-lite"/>
    </source>
</evidence>
<evidence type="ECO:0000313" key="2">
    <source>
        <dbReference type="EMBL" id="MFC5153445.1"/>
    </source>
</evidence>
<proteinExistence type="predicted"/>
<dbReference type="EMBL" id="JBHSKP010000010">
    <property type="protein sequence ID" value="MFC5153445.1"/>
    <property type="molecule type" value="Genomic_DNA"/>
</dbReference>
<gene>
    <name evidence="2" type="ORF">ACFPRH_17055</name>
</gene>